<feature type="domain" description="FecR protein" evidence="2">
    <location>
        <begin position="45"/>
        <end position="149"/>
    </location>
</feature>
<evidence type="ECO:0000313" key="4">
    <source>
        <dbReference type="Proteomes" id="UP000005297"/>
    </source>
</evidence>
<dbReference type="EMBL" id="AATS01000001">
    <property type="protein sequence ID" value="EAU56031.1"/>
    <property type="molecule type" value="Genomic_DNA"/>
</dbReference>
<feature type="compositionally biased region" description="Polar residues" evidence="1">
    <location>
        <begin position="281"/>
        <end position="290"/>
    </location>
</feature>
<dbReference type="AlphaFoldDB" id="Q0F3B0"/>
<reference evidence="3 4" key="1">
    <citation type="submission" date="2006-09" db="EMBL/GenBank/DDBJ databases">
        <authorList>
            <person name="Emerson D."/>
            <person name="Ferriera S."/>
            <person name="Johnson J."/>
            <person name="Kravitz S."/>
            <person name="Halpern A."/>
            <person name="Remington K."/>
            <person name="Beeson K."/>
            <person name="Tran B."/>
            <person name="Rogers Y.-H."/>
            <person name="Friedman R."/>
            <person name="Venter J.C."/>
        </authorList>
    </citation>
    <scope>NUCLEOTIDE SEQUENCE [LARGE SCALE GENOMIC DNA]</scope>
    <source>
        <strain evidence="3 4">PV-1</strain>
    </source>
</reference>
<dbReference type="RefSeq" id="WP_009851177.1">
    <property type="nucleotide sequence ID" value="NZ_DS022295.1"/>
</dbReference>
<comment type="caution">
    <text evidence="3">The sequence shown here is derived from an EMBL/GenBank/DDBJ whole genome shotgun (WGS) entry which is preliminary data.</text>
</comment>
<name>Q0F3B0_9PROT</name>
<dbReference type="PANTHER" id="PTHR38731:SF3">
    <property type="entry name" value="BLL6125 PROTEIN"/>
    <property type="match status" value="1"/>
</dbReference>
<evidence type="ECO:0000313" key="3">
    <source>
        <dbReference type="EMBL" id="EAU56031.1"/>
    </source>
</evidence>
<dbReference type="Gene3D" id="2.60.120.1440">
    <property type="match status" value="1"/>
</dbReference>
<protein>
    <recommendedName>
        <fullName evidence="2">FecR protein domain-containing protein</fullName>
    </recommendedName>
</protein>
<proteinExistence type="predicted"/>
<dbReference type="InterPro" id="IPR006860">
    <property type="entry name" value="FecR"/>
</dbReference>
<feature type="region of interest" description="Disordered" evidence="1">
    <location>
        <begin position="268"/>
        <end position="290"/>
    </location>
</feature>
<dbReference type="Pfam" id="PF04773">
    <property type="entry name" value="FecR"/>
    <property type="match status" value="1"/>
</dbReference>
<dbReference type="HOGENOM" id="CLU_959097_0_0_0"/>
<sequence length="290" mass="31053">MLTGFATHAGEIGRFTAVSGSVDTLRQVAAAPVPAYVGMGSFMRDIIRTKHRSRTQLRFIDDSMLNMGPDYMLEIKEYIFDADRKVRSGVLHSLRGKMRAIVAKAGDNANSRFEVETPTAIAAARGTDFIVNILSSLVTEVVVLEGVVEVRNIDRTVHGHILLQAGQRTLVAWGKPPAAPTFTPPAYAQLLINETKPENVHSPDQHRLASIAEIAPVPPPPQMVDLHTMRFMSGLMFGRSGSMRGMPVGSGLPVVQPAVTQTAPALLNASRTPPAPPAPPGSNSDCSSGC</sequence>
<dbReference type="Proteomes" id="UP000005297">
    <property type="component" value="Unassembled WGS sequence"/>
</dbReference>
<dbReference type="PANTHER" id="PTHR38731">
    <property type="entry name" value="LIPL45-RELATED LIPOPROTEIN-RELATED"/>
    <property type="match status" value="1"/>
</dbReference>
<accession>Q0F3B0</accession>
<gene>
    <name evidence="3" type="ORF">SPV1_04403</name>
</gene>
<evidence type="ECO:0000256" key="1">
    <source>
        <dbReference type="SAM" id="MobiDB-lite"/>
    </source>
</evidence>
<evidence type="ECO:0000259" key="2">
    <source>
        <dbReference type="Pfam" id="PF04773"/>
    </source>
</evidence>
<keyword evidence="4" id="KW-1185">Reference proteome</keyword>
<organism evidence="3 4">
    <name type="scientific">Mariprofundus ferrooxydans PV-1</name>
    <dbReference type="NCBI Taxonomy" id="314345"/>
    <lineage>
        <taxon>Bacteria</taxon>
        <taxon>Pseudomonadati</taxon>
        <taxon>Pseudomonadota</taxon>
        <taxon>Candidatius Mariprofundia</taxon>
        <taxon>Mariprofundales</taxon>
        <taxon>Mariprofundaceae</taxon>
        <taxon>Mariprofundus</taxon>
    </lineage>
</organism>
<dbReference type="InParanoid" id="Q0F3B0"/>
<dbReference type="eggNOG" id="COG4254">
    <property type="taxonomic scope" value="Bacteria"/>
</dbReference>